<dbReference type="InterPro" id="IPR029063">
    <property type="entry name" value="SAM-dependent_MTases_sf"/>
</dbReference>
<organism evidence="11">
    <name type="scientific">marine sediment metagenome</name>
    <dbReference type="NCBI Taxonomy" id="412755"/>
    <lineage>
        <taxon>unclassified sequences</taxon>
        <taxon>metagenomes</taxon>
        <taxon>ecological metagenomes</taxon>
    </lineage>
</organism>
<evidence type="ECO:0000256" key="4">
    <source>
        <dbReference type="ARBA" id="ARBA00022679"/>
    </source>
</evidence>
<keyword evidence="6" id="KW-0680">Restriction system</keyword>
<dbReference type="InterPro" id="IPR017985">
    <property type="entry name" value="MeTrfase_CN4_CS"/>
</dbReference>
<comment type="caution">
    <text evidence="11">The sequence shown here is derived from an EMBL/GenBank/DDBJ whole genome shotgun (WGS) entry which is preliminary data.</text>
</comment>
<evidence type="ECO:0000256" key="7">
    <source>
        <dbReference type="ARBA" id="ARBA00023125"/>
    </source>
</evidence>
<evidence type="ECO:0000259" key="10">
    <source>
        <dbReference type="Pfam" id="PF01555"/>
    </source>
</evidence>
<evidence type="ECO:0000256" key="5">
    <source>
        <dbReference type="ARBA" id="ARBA00022691"/>
    </source>
</evidence>
<evidence type="ECO:0000256" key="9">
    <source>
        <dbReference type="SAM" id="MobiDB-lite"/>
    </source>
</evidence>
<dbReference type="Pfam" id="PF01555">
    <property type="entry name" value="N6_N4_Mtase"/>
    <property type="match status" value="1"/>
</dbReference>
<evidence type="ECO:0000256" key="1">
    <source>
        <dbReference type="ARBA" id="ARBA00010203"/>
    </source>
</evidence>
<dbReference type="PRINTS" id="PR00508">
    <property type="entry name" value="S21N4MTFRASE"/>
</dbReference>
<evidence type="ECO:0000256" key="3">
    <source>
        <dbReference type="ARBA" id="ARBA00022603"/>
    </source>
</evidence>
<keyword evidence="4" id="KW-0808">Transferase</keyword>
<dbReference type="AlphaFoldDB" id="A0A0F9GB32"/>
<protein>
    <recommendedName>
        <fullName evidence="2">site-specific DNA-methyltransferase (cytosine-N(4)-specific)</fullName>
        <ecNumber evidence="2">2.1.1.113</ecNumber>
    </recommendedName>
</protein>
<reference evidence="11" key="1">
    <citation type="journal article" date="2015" name="Nature">
        <title>Complex archaea that bridge the gap between prokaryotes and eukaryotes.</title>
        <authorList>
            <person name="Spang A."/>
            <person name="Saw J.H."/>
            <person name="Jorgensen S.L."/>
            <person name="Zaremba-Niedzwiedzka K."/>
            <person name="Martijn J."/>
            <person name="Lind A.E."/>
            <person name="van Eijk R."/>
            <person name="Schleper C."/>
            <person name="Guy L."/>
            <person name="Ettema T.J."/>
        </authorList>
    </citation>
    <scope>NUCLEOTIDE SEQUENCE</scope>
</reference>
<proteinExistence type="inferred from homology"/>
<dbReference type="PROSITE" id="PS00093">
    <property type="entry name" value="N4_MTASE"/>
    <property type="match status" value="1"/>
</dbReference>
<gene>
    <name evidence="11" type="ORF">LCGC14_2206310</name>
</gene>
<accession>A0A0F9GB32</accession>
<dbReference type="GO" id="GO:0032259">
    <property type="term" value="P:methylation"/>
    <property type="evidence" value="ECO:0007669"/>
    <property type="project" value="UniProtKB-KW"/>
</dbReference>
<dbReference type="EMBL" id="LAZR01029180">
    <property type="protein sequence ID" value="KKL60342.1"/>
    <property type="molecule type" value="Genomic_DNA"/>
</dbReference>
<evidence type="ECO:0000256" key="8">
    <source>
        <dbReference type="ARBA" id="ARBA00049120"/>
    </source>
</evidence>
<dbReference type="InterPro" id="IPR001091">
    <property type="entry name" value="RM_Methyltransferase"/>
</dbReference>
<dbReference type="GO" id="GO:0008170">
    <property type="term" value="F:N-methyltransferase activity"/>
    <property type="evidence" value="ECO:0007669"/>
    <property type="project" value="InterPro"/>
</dbReference>
<keyword evidence="3" id="KW-0489">Methyltransferase</keyword>
<feature type="region of interest" description="Disordered" evidence="9">
    <location>
        <begin position="286"/>
        <end position="313"/>
    </location>
</feature>
<feature type="region of interest" description="Disordered" evidence="9">
    <location>
        <begin position="62"/>
        <end position="85"/>
    </location>
</feature>
<evidence type="ECO:0000256" key="2">
    <source>
        <dbReference type="ARBA" id="ARBA00012185"/>
    </source>
</evidence>
<comment type="catalytic activity">
    <reaction evidence="8">
        <text>a 2'-deoxycytidine in DNA + S-adenosyl-L-methionine = an N(4)-methyl-2'-deoxycytidine in DNA + S-adenosyl-L-homocysteine + H(+)</text>
        <dbReference type="Rhea" id="RHEA:16857"/>
        <dbReference type="Rhea" id="RHEA-COMP:11369"/>
        <dbReference type="Rhea" id="RHEA-COMP:13674"/>
        <dbReference type="ChEBI" id="CHEBI:15378"/>
        <dbReference type="ChEBI" id="CHEBI:57856"/>
        <dbReference type="ChEBI" id="CHEBI:59789"/>
        <dbReference type="ChEBI" id="CHEBI:85452"/>
        <dbReference type="ChEBI" id="CHEBI:137933"/>
        <dbReference type="EC" id="2.1.1.113"/>
    </reaction>
</comment>
<dbReference type="GO" id="GO:0009307">
    <property type="term" value="P:DNA restriction-modification system"/>
    <property type="evidence" value="ECO:0007669"/>
    <property type="project" value="UniProtKB-KW"/>
</dbReference>
<dbReference type="Gene3D" id="3.40.50.150">
    <property type="entry name" value="Vaccinia Virus protein VP39"/>
    <property type="match status" value="1"/>
</dbReference>
<evidence type="ECO:0000256" key="6">
    <source>
        <dbReference type="ARBA" id="ARBA00022747"/>
    </source>
</evidence>
<dbReference type="SUPFAM" id="SSF53335">
    <property type="entry name" value="S-adenosyl-L-methionine-dependent methyltransferases"/>
    <property type="match status" value="1"/>
</dbReference>
<dbReference type="GO" id="GO:0003677">
    <property type="term" value="F:DNA binding"/>
    <property type="evidence" value="ECO:0007669"/>
    <property type="project" value="UniProtKB-KW"/>
</dbReference>
<comment type="similarity">
    <text evidence="1">Belongs to the N(4)/N(6)-methyltransferase family. N(4) subfamily.</text>
</comment>
<feature type="domain" description="DNA methylase N-4/N-6" evidence="10">
    <location>
        <begin position="28"/>
        <end position="360"/>
    </location>
</feature>
<keyword evidence="7" id="KW-0238">DNA-binding</keyword>
<name>A0A0F9GB32_9ZZZZ</name>
<feature type="non-terminal residue" evidence="11">
    <location>
        <position position="383"/>
    </location>
</feature>
<dbReference type="InterPro" id="IPR002941">
    <property type="entry name" value="DNA_methylase_N4/N6"/>
</dbReference>
<keyword evidence="5" id="KW-0949">S-adenosyl-L-methionine</keyword>
<dbReference type="EC" id="2.1.1.113" evidence="2"/>
<evidence type="ECO:0000313" key="11">
    <source>
        <dbReference type="EMBL" id="KKL60342.1"/>
    </source>
</evidence>
<dbReference type="GO" id="GO:0015667">
    <property type="term" value="F:site-specific DNA-methyltransferase (cytosine-N4-specific) activity"/>
    <property type="evidence" value="ECO:0007669"/>
    <property type="project" value="UniProtKB-EC"/>
</dbReference>
<sequence length="383" mass="42662">MKPYYQDNDTTLYCGDARHMDDLEDGSVQCVVTSPPYWGLRKYAGVPDLIWGGDAECGHEWQSSSRTLHTGTTQSEKQDSNAGAMTKDSTTDAFCQCGAWRGSYGLEPTPELYVEHTVEVLREVRRVLRDDGVVFWNLGDSYGAGGGTQVVQTKNASHGLAGYRQKTPTVKPKDLVLIPFRVALAAQGFATVSGKEILRCADHLRDARLAGDWDAVQMVEGLLRVWSRWASLDDTWVRSIIIWDKANPMPESVRDRPTTSHEYIIMLTKSARYYWDAEAVREPHTGPVFSGKAGRSAEGYTGRTDGLSRPPLTMKHRDYNPAGRNVRSVWSFPSQPYPDAHFATFPEALPERCILAATPEVGCCEKCGAPWERLTESTTRFEG</sequence>